<reference evidence="1 2" key="1">
    <citation type="journal article" date="2021" name="Plant Biotechnol. J.">
        <title>Multi-omics assisted identification of the key and species-specific regulatory components of drought-tolerant mechanisms in Gossypium stocksii.</title>
        <authorList>
            <person name="Yu D."/>
            <person name="Ke L."/>
            <person name="Zhang D."/>
            <person name="Wu Y."/>
            <person name="Sun Y."/>
            <person name="Mei J."/>
            <person name="Sun J."/>
            <person name="Sun Y."/>
        </authorList>
    </citation>
    <scope>NUCLEOTIDE SEQUENCE [LARGE SCALE GENOMIC DNA]</scope>
    <source>
        <strain evidence="2">cv. E1</strain>
        <tissue evidence="1">Leaf</tissue>
    </source>
</reference>
<evidence type="ECO:0000313" key="2">
    <source>
        <dbReference type="Proteomes" id="UP000828251"/>
    </source>
</evidence>
<gene>
    <name evidence="1" type="ORF">J1N35_034202</name>
</gene>
<dbReference type="Proteomes" id="UP000828251">
    <property type="component" value="Unassembled WGS sequence"/>
</dbReference>
<keyword evidence="2" id="KW-1185">Reference proteome</keyword>
<feature type="non-terminal residue" evidence="1">
    <location>
        <position position="54"/>
    </location>
</feature>
<proteinExistence type="predicted"/>
<dbReference type="AlphaFoldDB" id="A0A9D3ZQB0"/>
<feature type="non-terminal residue" evidence="1">
    <location>
        <position position="1"/>
    </location>
</feature>
<dbReference type="EMBL" id="JAIQCV010000010">
    <property type="protein sequence ID" value="KAH1056137.1"/>
    <property type="molecule type" value="Genomic_DNA"/>
</dbReference>
<organism evidence="1 2">
    <name type="scientific">Gossypium stocksii</name>
    <dbReference type="NCBI Taxonomy" id="47602"/>
    <lineage>
        <taxon>Eukaryota</taxon>
        <taxon>Viridiplantae</taxon>
        <taxon>Streptophyta</taxon>
        <taxon>Embryophyta</taxon>
        <taxon>Tracheophyta</taxon>
        <taxon>Spermatophyta</taxon>
        <taxon>Magnoliopsida</taxon>
        <taxon>eudicotyledons</taxon>
        <taxon>Gunneridae</taxon>
        <taxon>Pentapetalae</taxon>
        <taxon>rosids</taxon>
        <taxon>malvids</taxon>
        <taxon>Malvales</taxon>
        <taxon>Malvaceae</taxon>
        <taxon>Malvoideae</taxon>
        <taxon>Gossypium</taxon>
    </lineage>
</organism>
<comment type="caution">
    <text evidence="1">The sequence shown here is derived from an EMBL/GenBank/DDBJ whole genome shotgun (WGS) entry which is preliminary data.</text>
</comment>
<sequence length="54" mass="6140">WLEGKHQATLPEVVLDQSVETVLVRVGIETSISIQLSAFDQRFLHHLDIEISLQ</sequence>
<name>A0A9D3ZQB0_9ROSI</name>
<evidence type="ECO:0000313" key="1">
    <source>
        <dbReference type="EMBL" id="KAH1056137.1"/>
    </source>
</evidence>
<protein>
    <submittedName>
        <fullName evidence="1">Uncharacterized protein</fullName>
    </submittedName>
</protein>
<accession>A0A9D3ZQB0</accession>